<gene>
    <name evidence="8" type="primary">flgF</name>
    <name evidence="8" type="ORF">GCM10007989_06680</name>
</gene>
<dbReference type="InterPro" id="IPR020013">
    <property type="entry name" value="Flagellar_FlgE/F/G"/>
</dbReference>
<dbReference type="AlphaFoldDB" id="A0A918RW04"/>
<comment type="similarity">
    <text evidence="2 4">Belongs to the flagella basal body rod proteins family.</text>
</comment>
<feature type="domain" description="Flagellar hook protein FlgE/F/G-like D1" evidence="7">
    <location>
        <begin position="89"/>
        <end position="153"/>
    </location>
</feature>
<dbReference type="InterPro" id="IPR012836">
    <property type="entry name" value="FlgF"/>
</dbReference>
<reference evidence="8" key="2">
    <citation type="submission" date="2020-09" db="EMBL/GenBank/DDBJ databases">
        <authorList>
            <person name="Sun Q."/>
            <person name="Kim S."/>
        </authorList>
    </citation>
    <scope>NUCLEOTIDE SEQUENCE</scope>
    <source>
        <strain evidence="8">KCTC 32437</strain>
    </source>
</reference>
<evidence type="ECO:0000256" key="1">
    <source>
        <dbReference type="ARBA" id="ARBA00004117"/>
    </source>
</evidence>
<evidence type="ECO:0000256" key="4">
    <source>
        <dbReference type="RuleBase" id="RU362116"/>
    </source>
</evidence>
<dbReference type="InterPro" id="IPR001444">
    <property type="entry name" value="Flag_bb_rod_N"/>
</dbReference>
<evidence type="ECO:0000256" key="2">
    <source>
        <dbReference type="ARBA" id="ARBA00009677"/>
    </source>
</evidence>
<keyword evidence="8" id="KW-0969">Cilium</keyword>
<evidence type="ECO:0000259" key="5">
    <source>
        <dbReference type="Pfam" id="PF00460"/>
    </source>
</evidence>
<keyword evidence="9" id="KW-1185">Reference proteome</keyword>
<dbReference type="Pfam" id="PF00460">
    <property type="entry name" value="Flg_bb_rod"/>
    <property type="match status" value="1"/>
</dbReference>
<organism evidence="8 9">
    <name type="scientific">Devosia pacifica</name>
    <dbReference type="NCBI Taxonomy" id="1335967"/>
    <lineage>
        <taxon>Bacteria</taxon>
        <taxon>Pseudomonadati</taxon>
        <taxon>Pseudomonadota</taxon>
        <taxon>Alphaproteobacteria</taxon>
        <taxon>Hyphomicrobiales</taxon>
        <taxon>Devosiaceae</taxon>
        <taxon>Devosia</taxon>
    </lineage>
</organism>
<dbReference type="InterPro" id="IPR010930">
    <property type="entry name" value="Flg_bb/hook_C_dom"/>
</dbReference>
<dbReference type="Pfam" id="PF22692">
    <property type="entry name" value="LlgE_F_G_D1"/>
    <property type="match status" value="1"/>
</dbReference>
<evidence type="ECO:0000313" key="9">
    <source>
        <dbReference type="Proteomes" id="UP000646579"/>
    </source>
</evidence>
<sequence length="246" mass="26563">MIENAQLIGLSRQMALRRQMDVVANNMANLNTTGFKAEEILFASYDMPVAKDRDFKRQDQPLSYVQDWATRHDLTSGAIVDTGNELDVALMGDGFLAVDTPAGERWTRSGSLQIDATGTLVDTSGNPVLGDGGPIVFDPTETGITISAEGTIATDQGPKGRLRLVEFADPQELTREGNNLYAGGAPLPAQDTAVMQGSLERSNVSGVTEMAEMIRVQRAYESIAGLMRQQDDLRRSAIQRLGDATA</sequence>
<accession>A0A918RW04</accession>
<dbReference type="Proteomes" id="UP000646579">
    <property type="component" value="Unassembled WGS sequence"/>
</dbReference>
<dbReference type="NCBIfam" id="TIGR02490">
    <property type="entry name" value="flgF"/>
    <property type="match status" value="1"/>
</dbReference>
<dbReference type="Pfam" id="PF06429">
    <property type="entry name" value="Flg_bbr_C"/>
    <property type="match status" value="1"/>
</dbReference>
<comment type="subunit">
    <text evidence="4">The basal body constitutes a major portion of the flagellar organelle and consists of five rings (E,L,P,S, and M) mounted on a central rod. The rod consists of about 26 subunits of FlgG in the distal portion, and FlgB, FlgC and FlgF are thought to build up the proximal portion of the rod with about 6 subunits each.</text>
</comment>
<dbReference type="PANTHER" id="PTHR30435">
    <property type="entry name" value="FLAGELLAR PROTEIN"/>
    <property type="match status" value="1"/>
</dbReference>
<dbReference type="SUPFAM" id="SSF117143">
    <property type="entry name" value="Flagellar hook protein flgE"/>
    <property type="match status" value="1"/>
</dbReference>
<evidence type="ECO:0000256" key="3">
    <source>
        <dbReference type="ARBA" id="ARBA00023143"/>
    </source>
</evidence>
<name>A0A918RW04_9HYPH</name>
<feature type="domain" description="Flagellar basal-body/hook protein C-terminal" evidence="6">
    <location>
        <begin position="195"/>
        <end position="239"/>
    </location>
</feature>
<comment type="subcellular location">
    <subcellularLocation>
        <location evidence="1 4">Bacterial flagellum basal body</location>
    </subcellularLocation>
</comment>
<dbReference type="InterPro" id="IPR037925">
    <property type="entry name" value="FlgE/F/G-like"/>
</dbReference>
<keyword evidence="3 4" id="KW-0975">Bacterial flagellum</keyword>
<dbReference type="GO" id="GO:0071978">
    <property type="term" value="P:bacterial-type flagellum-dependent swarming motility"/>
    <property type="evidence" value="ECO:0007669"/>
    <property type="project" value="TreeGrafter"/>
</dbReference>
<dbReference type="PANTHER" id="PTHR30435:SF19">
    <property type="entry name" value="FLAGELLAR BASAL-BODY ROD PROTEIN FLGG"/>
    <property type="match status" value="1"/>
</dbReference>
<comment type="caution">
    <text evidence="8">The sequence shown here is derived from an EMBL/GenBank/DDBJ whole genome shotgun (WGS) entry which is preliminary data.</text>
</comment>
<keyword evidence="8" id="KW-0282">Flagellum</keyword>
<dbReference type="InterPro" id="IPR019776">
    <property type="entry name" value="Flagellar_basal_body_rod_CS"/>
</dbReference>
<feature type="domain" description="Flagellar basal body rod protein N-terminal" evidence="5">
    <location>
        <begin position="8"/>
        <end position="36"/>
    </location>
</feature>
<reference evidence="8" key="1">
    <citation type="journal article" date="2014" name="Int. J. Syst. Evol. Microbiol.">
        <title>Complete genome sequence of Corynebacterium casei LMG S-19264T (=DSM 44701T), isolated from a smear-ripened cheese.</title>
        <authorList>
            <consortium name="US DOE Joint Genome Institute (JGI-PGF)"/>
            <person name="Walter F."/>
            <person name="Albersmeier A."/>
            <person name="Kalinowski J."/>
            <person name="Ruckert C."/>
        </authorList>
    </citation>
    <scope>NUCLEOTIDE SEQUENCE</scope>
    <source>
        <strain evidence="8">KCTC 32437</strain>
    </source>
</reference>
<dbReference type="NCBIfam" id="TIGR03506">
    <property type="entry name" value="FlgEFG_subfam"/>
    <property type="match status" value="1"/>
</dbReference>
<evidence type="ECO:0000313" key="8">
    <source>
        <dbReference type="EMBL" id="GHA14648.1"/>
    </source>
</evidence>
<dbReference type="InterPro" id="IPR053967">
    <property type="entry name" value="LlgE_F_G-like_D1"/>
</dbReference>
<proteinExistence type="inferred from homology"/>
<evidence type="ECO:0000259" key="7">
    <source>
        <dbReference type="Pfam" id="PF22692"/>
    </source>
</evidence>
<dbReference type="EMBL" id="BMZE01000001">
    <property type="protein sequence ID" value="GHA14648.1"/>
    <property type="molecule type" value="Genomic_DNA"/>
</dbReference>
<dbReference type="PROSITE" id="PS00588">
    <property type="entry name" value="FLAGELLA_BB_ROD"/>
    <property type="match status" value="1"/>
</dbReference>
<protein>
    <recommendedName>
        <fullName evidence="4">Flagellar basal-body rod protein FlgF</fullName>
    </recommendedName>
</protein>
<keyword evidence="8" id="KW-0966">Cell projection</keyword>
<dbReference type="GO" id="GO:0030694">
    <property type="term" value="C:bacterial-type flagellum basal body, rod"/>
    <property type="evidence" value="ECO:0007669"/>
    <property type="project" value="UniProtKB-UniRule"/>
</dbReference>
<evidence type="ECO:0000259" key="6">
    <source>
        <dbReference type="Pfam" id="PF06429"/>
    </source>
</evidence>